<dbReference type="AlphaFoldDB" id="Q2LTV1"/>
<evidence type="ECO:0000256" key="2">
    <source>
        <dbReference type="SAM" id="MobiDB-lite"/>
    </source>
</evidence>
<dbReference type="InParanoid" id="Q2LTV1"/>
<feature type="coiled-coil region" evidence="1">
    <location>
        <begin position="331"/>
        <end position="401"/>
    </location>
</feature>
<keyword evidence="1" id="KW-0175">Coiled coil</keyword>
<reference evidence="3 4" key="1">
    <citation type="journal article" date="2007" name="Proc. Natl. Acad. Sci. U.S.A.">
        <title>The genome of Syntrophus aciditrophicus: life at the thermodynamic limit of microbial growth.</title>
        <authorList>
            <person name="McInerney M.J."/>
            <person name="Rohlin L."/>
            <person name="Mouttaki H."/>
            <person name="Kim U."/>
            <person name="Krupp R.S."/>
            <person name="Rios-Hernandez L."/>
            <person name="Sieber J."/>
            <person name="Struchtemeyer C.G."/>
            <person name="Bhattacharyya A."/>
            <person name="Campbell J.W."/>
            <person name="Gunsalus R.P."/>
        </authorList>
    </citation>
    <scope>NUCLEOTIDE SEQUENCE [LARGE SCALE GENOMIC DNA]</scope>
    <source>
        <strain evidence="3 4">SB</strain>
    </source>
</reference>
<proteinExistence type="predicted"/>
<gene>
    <name evidence="3" type="ORF">SYN_01817</name>
</gene>
<dbReference type="Pfam" id="PF13555">
    <property type="entry name" value="AAA_29"/>
    <property type="match status" value="1"/>
</dbReference>
<dbReference type="STRING" id="56780.SYN_01817"/>
<dbReference type="EMBL" id="CP000252">
    <property type="protein sequence ID" value="ABC77511.1"/>
    <property type="molecule type" value="Genomic_DNA"/>
</dbReference>
<dbReference type="Proteomes" id="UP000001933">
    <property type="component" value="Chromosome"/>
</dbReference>
<dbReference type="eggNOG" id="COG4913">
    <property type="taxonomic scope" value="Bacteria"/>
</dbReference>
<evidence type="ECO:0000256" key="1">
    <source>
        <dbReference type="SAM" id="Coils"/>
    </source>
</evidence>
<feature type="region of interest" description="Disordered" evidence="2">
    <location>
        <begin position="739"/>
        <end position="760"/>
    </location>
</feature>
<organism evidence="3 4">
    <name type="scientific">Syntrophus aciditrophicus (strain SB)</name>
    <dbReference type="NCBI Taxonomy" id="56780"/>
    <lineage>
        <taxon>Bacteria</taxon>
        <taxon>Pseudomonadati</taxon>
        <taxon>Thermodesulfobacteriota</taxon>
        <taxon>Syntrophia</taxon>
        <taxon>Syntrophales</taxon>
        <taxon>Syntrophaceae</taxon>
        <taxon>Syntrophus</taxon>
    </lineage>
</organism>
<keyword evidence="4" id="KW-1185">Reference proteome</keyword>
<evidence type="ECO:0000313" key="4">
    <source>
        <dbReference type="Proteomes" id="UP000001933"/>
    </source>
</evidence>
<sequence length="1140" mass="131425">MTNGWRNIDNKLRNPGRGWMAEPLDLEFMADDRLAGFRLQRLEVFNWGTFDGRVWTLRMGGKNGLLTGDIGSGKSTLVDAVTTLLVPSHRVAYNKAAGADNRERSLKSYVLGYYKSERQETLGSARPVALRDFNGYSVILGVFYNAGYKKTVTLAQVFWMKEANTQPARLYAACERDLSIAADFSGFGSEMVGLRKQLRGSGVELFDSFPSYGSWFRRRFGIDNEQALDLFHQTVSLKSVGNLTDFVRSHMLEPFNVAPRISALIGHFEDLNRAHEAVLKAKRQVEMLEPLVADCERHRELARAADDLRACRDALRPWFATLKLDLLERRFTSLNEELTRHGAAIERLEEQRRAQQGQERELRRTIAENGGDRIEGIGEEIRQKQDELERRKRKASRYEELVRDLGQHPAATEEEFLRQRSETATWRETAEEAEAKAQNDRTQAEVDFSQGRSEYDRLKNEINGLKARVSNIDEKEIAMRRLLCQALNLAEEEMSFAGELLQVREDERDWEGAIERLLHGFGLSLLVPDRYYPKVTEWVDATHLRGRLVYFRVRDGRRGELPTVHPDSLVRKLQVKPDSPFYDWMEREVAHRFDLACCLSQEQFRRETRAITRAGQIKAPGERHEKDDRHRLDDRRRYVLGWSNAEKIAALEKEAGRQEAHLSELAGRISTLQKEQSALRERLSIFSKLGEYTNFRDLDWKPVAVAIARLEAEKRELEAASDLLKTLTMRLTALENELKETEDQLDDRKDKRSRTEQKISAAKDLQQQAKALLAGTAEDTVRQFAMLEEMREEALGSQSLTVESCDSRERDMREWLQDRIDAENSKINHLSEKIIKAMTEYRKEWMLETRDVDVHIAAGPEFKSMLDQLRANDLPRFEGRFKELLNENTIREVANFQSQLARERETIKERIAQISETLIQIDYNPGRYISLEAQMNLDADIRDFQTELRACTEGALTGSEDAQYSEAKFLQVKRIIERFRGREEHSDLDRRWTAKVTDVRNWFVFAASERWREDKTEHEHYADSGGKSGGQKEKLAYTVLAASLAYQFGLEWGAVRSRSFRFVVIDEAFGRGSDESAQYGLQLFAQLNLQLLIVTPLQKIHIIEPFVASVGFVHSEDGRNSVLRNLSIEEYQAEKLRMQG</sequence>
<feature type="coiled-coil region" evidence="1">
    <location>
        <begin position="427"/>
        <end position="492"/>
    </location>
</feature>
<accession>Q2LTV1</accession>
<evidence type="ECO:0000313" key="3">
    <source>
        <dbReference type="EMBL" id="ABC77511.1"/>
    </source>
</evidence>
<dbReference type="Gene3D" id="3.40.1140.10">
    <property type="match status" value="1"/>
</dbReference>
<dbReference type="SUPFAM" id="SSF52540">
    <property type="entry name" value="P-loop containing nucleoside triphosphate hydrolases"/>
    <property type="match status" value="1"/>
</dbReference>
<dbReference type="Pfam" id="PF13558">
    <property type="entry name" value="SbcC_Walker_B"/>
    <property type="match status" value="1"/>
</dbReference>
<protein>
    <submittedName>
        <fullName evidence="3">Hypothetical cytosolic protein</fullName>
    </submittedName>
</protein>
<feature type="compositionally biased region" description="Basic and acidic residues" evidence="2">
    <location>
        <begin position="739"/>
        <end position="757"/>
    </location>
</feature>
<dbReference type="KEGG" id="sat:SYN_01817"/>
<dbReference type="InterPro" id="IPR027417">
    <property type="entry name" value="P-loop_NTPase"/>
</dbReference>
<name>Q2LTV1_SYNAS</name>
<dbReference type="HOGENOM" id="CLU_009013_0_0_7"/>